<dbReference type="EMBL" id="FNDU01000005">
    <property type="protein sequence ID" value="SDI13157.1"/>
    <property type="molecule type" value="Genomic_DNA"/>
</dbReference>
<dbReference type="RefSeq" id="WP_091584146.1">
    <property type="nucleotide sequence ID" value="NZ_FNDU01000005.1"/>
</dbReference>
<dbReference type="Gene3D" id="3.90.25.10">
    <property type="entry name" value="UDP-galactose 4-epimerase, domain 1"/>
    <property type="match status" value="1"/>
</dbReference>
<dbReference type="Gene3D" id="3.40.50.720">
    <property type="entry name" value="NAD(P)-binding Rossmann-like Domain"/>
    <property type="match status" value="1"/>
</dbReference>
<dbReference type="AlphaFoldDB" id="A0A1G8I2R3"/>
<evidence type="ECO:0000313" key="4">
    <source>
        <dbReference type="Proteomes" id="UP000199017"/>
    </source>
</evidence>
<gene>
    <name evidence="3" type="ORF">SAMN05216352_10515</name>
</gene>
<evidence type="ECO:0000256" key="1">
    <source>
        <dbReference type="ARBA" id="ARBA00007637"/>
    </source>
</evidence>
<dbReference type="Proteomes" id="UP000199017">
    <property type="component" value="Unassembled WGS sequence"/>
</dbReference>
<dbReference type="PANTHER" id="PTHR43000">
    <property type="entry name" value="DTDP-D-GLUCOSE 4,6-DEHYDRATASE-RELATED"/>
    <property type="match status" value="1"/>
</dbReference>
<evidence type="ECO:0000259" key="2">
    <source>
        <dbReference type="Pfam" id="PF01370"/>
    </source>
</evidence>
<reference evidence="3 4" key="1">
    <citation type="submission" date="2016-10" db="EMBL/GenBank/DDBJ databases">
        <authorList>
            <person name="de Groot N.N."/>
        </authorList>
    </citation>
    <scope>NUCLEOTIDE SEQUENCE [LARGE SCALE GENOMIC DNA]</scope>
    <source>
        <strain evidence="4">P4B,CCM 7963,CECT 7998,DSM 25260,IBRC-M 10614,KCTC 13821</strain>
    </source>
</reference>
<dbReference type="STRING" id="930129.SAMN05216352_10515"/>
<keyword evidence="4" id="KW-1185">Reference proteome</keyword>
<proteinExistence type="inferred from homology"/>
<protein>
    <submittedName>
        <fullName evidence="3">GDP-4-dehydro-6-deoxy-D-mannose reductase</fullName>
    </submittedName>
</protein>
<accession>A0A1G8I2R3</accession>
<evidence type="ECO:0000313" key="3">
    <source>
        <dbReference type="EMBL" id="SDI13157.1"/>
    </source>
</evidence>
<name>A0A1G8I2R3_9BACI</name>
<sequence>MKSKSKLLITGANGFTGQHACNHFSKQGIDVIAVVRNKNNAKINNVKVECCDLTNQTSVKELIYKVKPEYILHLAGQNHVKESWVNPIMIMEANVMSSLYLLDALRTEHPSCKVVIVGSALQYDILQDKYPPHPYSLSKTLQSLVSESWSKLYNLDIIIAHPNNLIGPGHSKGVCSLIAQEIVKTENEMPAKPITISDPCIHRDFLDVRDAVKAYETLFKYGNNNEIYKIASGKSHSLGQLVSKYQSLSPKEVPVTVNKSNTKEAPIRVDVSKMKALGWVPGISFETSLKDILTFYRQLEDQKD</sequence>
<dbReference type="InterPro" id="IPR036291">
    <property type="entry name" value="NAD(P)-bd_dom_sf"/>
</dbReference>
<dbReference type="OrthoDB" id="9779041at2"/>
<feature type="domain" description="NAD-dependent epimerase/dehydratase" evidence="2">
    <location>
        <begin position="8"/>
        <end position="231"/>
    </location>
</feature>
<organism evidence="3 4">
    <name type="scientific">Alteribacillus bidgolensis</name>
    <dbReference type="NCBI Taxonomy" id="930129"/>
    <lineage>
        <taxon>Bacteria</taxon>
        <taxon>Bacillati</taxon>
        <taxon>Bacillota</taxon>
        <taxon>Bacilli</taxon>
        <taxon>Bacillales</taxon>
        <taxon>Bacillaceae</taxon>
        <taxon>Alteribacillus</taxon>
    </lineage>
</organism>
<dbReference type="Pfam" id="PF01370">
    <property type="entry name" value="Epimerase"/>
    <property type="match status" value="1"/>
</dbReference>
<comment type="similarity">
    <text evidence="1">Belongs to the NAD(P)-dependent epimerase/dehydratase family.</text>
</comment>
<dbReference type="InterPro" id="IPR001509">
    <property type="entry name" value="Epimerase_deHydtase"/>
</dbReference>
<dbReference type="SUPFAM" id="SSF51735">
    <property type="entry name" value="NAD(P)-binding Rossmann-fold domains"/>
    <property type="match status" value="1"/>
</dbReference>